<organism evidence="2 3">
    <name type="scientific">Spinacia oleracea</name>
    <name type="common">Spinach</name>
    <dbReference type="NCBI Taxonomy" id="3562"/>
    <lineage>
        <taxon>Eukaryota</taxon>
        <taxon>Viridiplantae</taxon>
        <taxon>Streptophyta</taxon>
        <taxon>Embryophyta</taxon>
        <taxon>Tracheophyta</taxon>
        <taxon>Spermatophyta</taxon>
        <taxon>Magnoliopsida</taxon>
        <taxon>eudicotyledons</taxon>
        <taxon>Gunneridae</taxon>
        <taxon>Pentapetalae</taxon>
        <taxon>Caryophyllales</taxon>
        <taxon>Chenopodiaceae</taxon>
        <taxon>Chenopodioideae</taxon>
        <taxon>Anserineae</taxon>
        <taxon>Spinacia</taxon>
    </lineage>
</organism>
<dbReference type="RefSeq" id="XP_021858688.1">
    <property type="nucleotide sequence ID" value="XM_022002996.2"/>
</dbReference>
<evidence type="ECO:0000256" key="1">
    <source>
        <dbReference type="SAM" id="MobiDB-lite"/>
    </source>
</evidence>
<feature type="compositionally biased region" description="Basic and acidic residues" evidence="1">
    <location>
        <begin position="74"/>
        <end position="123"/>
    </location>
</feature>
<dbReference type="Proteomes" id="UP000813463">
    <property type="component" value="Chromosome 3"/>
</dbReference>
<proteinExistence type="predicted"/>
<sequence>MGGCASKPKDLDVNELVPAEAPAADKPEAEPVAQENNGGEETKTEEPLVDIPVTTEEAKESSESTPSEEPTEVAETKAEEKVEAEEKTEAKAEAEEKTEAKAEEKTEAKAEEKIEAKAEEKTEAGVIPAAEVAVASETEKAPEPVEEAKVVEAQTSQDKSDAPLVTM</sequence>
<accession>A0A9R0IZS4</accession>
<feature type="compositionally biased region" description="Basic and acidic residues" evidence="1">
    <location>
        <begin position="137"/>
        <end position="150"/>
    </location>
</feature>
<protein>
    <submittedName>
        <fullName evidence="3">Uncharacterized protein</fullName>
    </submittedName>
</protein>
<dbReference type="KEGG" id="soe:110780012"/>
<keyword evidence="2" id="KW-1185">Reference proteome</keyword>
<feature type="region of interest" description="Disordered" evidence="1">
    <location>
        <begin position="1"/>
        <end position="167"/>
    </location>
</feature>
<name>A0A9R0IZS4_SPIOL</name>
<evidence type="ECO:0000313" key="3">
    <source>
        <dbReference type="RefSeq" id="XP_021858688.1"/>
    </source>
</evidence>
<gene>
    <name evidence="3" type="primary">LOC110780012</name>
</gene>
<evidence type="ECO:0000313" key="2">
    <source>
        <dbReference type="Proteomes" id="UP000813463"/>
    </source>
</evidence>
<reference evidence="2" key="1">
    <citation type="journal article" date="2021" name="Nat. Commun.">
        <title>Genomic analyses provide insights into spinach domestication and the genetic basis of agronomic traits.</title>
        <authorList>
            <person name="Cai X."/>
            <person name="Sun X."/>
            <person name="Xu C."/>
            <person name="Sun H."/>
            <person name="Wang X."/>
            <person name="Ge C."/>
            <person name="Zhang Z."/>
            <person name="Wang Q."/>
            <person name="Fei Z."/>
            <person name="Jiao C."/>
            <person name="Wang Q."/>
        </authorList>
    </citation>
    <scope>NUCLEOTIDE SEQUENCE [LARGE SCALE GENOMIC DNA]</scope>
    <source>
        <strain evidence="2">cv. Varoflay</strain>
    </source>
</reference>
<reference evidence="3" key="2">
    <citation type="submission" date="2025-08" db="UniProtKB">
        <authorList>
            <consortium name="RefSeq"/>
        </authorList>
    </citation>
    <scope>IDENTIFICATION</scope>
    <source>
        <tissue evidence="3">Leaf</tissue>
    </source>
</reference>
<dbReference type="AlphaFoldDB" id="A0A9R0IZS4"/>
<feature type="compositionally biased region" description="Low complexity" evidence="1">
    <location>
        <begin position="30"/>
        <end position="39"/>
    </location>
</feature>